<gene>
    <name evidence="2" type="ORF">FLL45_11470</name>
</gene>
<evidence type="ECO:0000313" key="3">
    <source>
        <dbReference type="Proteomes" id="UP000317839"/>
    </source>
</evidence>
<dbReference type="EMBL" id="VIKR01000002">
    <property type="protein sequence ID" value="TQV75527.1"/>
    <property type="molecule type" value="Genomic_DNA"/>
</dbReference>
<dbReference type="Proteomes" id="UP000317839">
    <property type="component" value="Unassembled WGS sequence"/>
</dbReference>
<name>A0A545TE79_9GAMM</name>
<dbReference type="InterPro" id="IPR009045">
    <property type="entry name" value="Zn_M74/Hedgehog-like"/>
</dbReference>
<dbReference type="InterPro" id="IPR052179">
    <property type="entry name" value="DD-CPase-like"/>
</dbReference>
<keyword evidence="3" id="KW-1185">Reference proteome</keyword>
<feature type="domain" description="D-alanyl-D-alanine carboxypeptidase-like core" evidence="1">
    <location>
        <begin position="28"/>
        <end position="180"/>
    </location>
</feature>
<evidence type="ECO:0000259" key="1">
    <source>
        <dbReference type="Pfam" id="PF02557"/>
    </source>
</evidence>
<dbReference type="OrthoDB" id="9792074at2"/>
<dbReference type="GO" id="GO:0006508">
    <property type="term" value="P:proteolysis"/>
    <property type="evidence" value="ECO:0007669"/>
    <property type="project" value="InterPro"/>
</dbReference>
<dbReference type="CDD" id="cd14847">
    <property type="entry name" value="DD-carboxypeptidase_like"/>
    <property type="match status" value="1"/>
</dbReference>
<dbReference type="Pfam" id="PF02557">
    <property type="entry name" value="VanY"/>
    <property type="match status" value="1"/>
</dbReference>
<dbReference type="InterPro" id="IPR003709">
    <property type="entry name" value="VanY-like_core_dom"/>
</dbReference>
<dbReference type="GO" id="GO:0008233">
    <property type="term" value="F:peptidase activity"/>
    <property type="evidence" value="ECO:0007669"/>
    <property type="project" value="InterPro"/>
</dbReference>
<accession>A0A545TE79</accession>
<reference evidence="2 3" key="1">
    <citation type="submission" date="2019-06" db="EMBL/GenBank/DDBJ databases">
        <title>Draft genome of Aliikangiella marina GYP-15.</title>
        <authorList>
            <person name="Wang G."/>
        </authorList>
    </citation>
    <scope>NUCLEOTIDE SEQUENCE [LARGE SCALE GENOMIC DNA]</scope>
    <source>
        <strain evidence="2 3">GYP-15</strain>
    </source>
</reference>
<comment type="caution">
    <text evidence="2">The sequence shown here is derived from an EMBL/GenBank/DDBJ whole genome shotgun (WGS) entry which is preliminary data.</text>
</comment>
<proteinExistence type="predicted"/>
<dbReference type="Gene3D" id="3.30.1380.10">
    <property type="match status" value="1"/>
</dbReference>
<protein>
    <submittedName>
        <fullName evidence="2">M15 family metallopeptidase</fullName>
    </submittedName>
</protein>
<evidence type="ECO:0000313" key="2">
    <source>
        <dbReference type="EMBL" id="TQV75527.1"/>
    </source>
</evidence>
<dbReference type="RefSeq" id="WP_142942141.1">
    <property type="nucleotide sequence ID" value="NZ_VIKR01000002.1"/>
</dbReference>
<dbReference type="PANTHER" id="PTHR34385:SF1">
    <property type="entry name" value="PEPTIDOGLYCAN L-ALANYL-D-GLUTAMATE ENDOPEPTIDASE CWLK"/>
    <property type="match status" value="1"/>
</dbReference>
<organism evidence="2 3">
    <name type="scientific">Aliikangiella marina</name>
    <dbReference type="NCBI Taxonomy" id="1712262"/>
    <lineage>
        <taxon>Bacteria</taxon>
        <taxon>Pseudomonadati</taxon>
        <taxon>Pseudomonadota</taxon>
        <taxon>Gammaproteobacteria</taxon>
        <taxon>Oceanospirillales</taxon>
        <taxon>Pleioneaceae</taxon>
        <taxon>Aliikangiella</taxon>
    </lineage>
</organism>
<sequence length="229" mass="26035">MQLSWQQAIGLEETHLSEFNDGLGGQVLVHSAIVDDLQKLIDATRAAGLTIAIVSGFRSFERQLSIWNDKWQGYRPVYSRHGRPLNITNMSEIEKYKAIALWSALPGMSRHHWGTDLDIFLAEPIKQGYQVELTLAEFAKNGPCEKLAEWLSQRLQSLGFFRPYSEYLGGVSQEPWHISHQSVSSKISQSFDFKACANYISASEIQAAKFITSQLNHYRKNYFENISTC</sequence>
<dbReference type="SUPFAM" id="SSF55166">
    <property type="entry name" value="Hedgehog/DD-peptidase"/>
    <property type="match status" value="1"/>
</dbReference>
<dbReference type="PANTHER" id="PTHR34385">
    <property type="entry name" value="D-ALANYL-D-ALANINE CARBOXYPEPTIDASE"/>
    <property type="match status" value="1"/>
</dbReference>
<dbReference type="AlphaFoldDB" id="A0A545TE79"/>